<protein>
    <recommendedName>
        <fullName evidence="6">SWIRM domain-containing protein</fullName>
    </recommendedName>
</protein>
<dbReference type="OrthoDB" id="9982100at2759"/>
<dbReference type="AlphaFoldDB" id="E4X7F9"/>
<dbReference type="Gene3D" id="3.50.50.60">
    <property type="entry name" value="FAD/NAD(P)-binding domain"/>
    <property type="match status" value="2"/>
</dbReference>
<keyword evidence="2" id="KW-0285">Flavoprotein</keyword>
<dbReference type="InterPro" id="IPR050281">
    <property type="entry name" value="Flavin_monoamine_oxidase"/>
</dbReference>
<accession>E4X7F9</accession>
<dbReference type="GO" id="GO:0140682">
    <property type="term" value="F:FAD-dependent H3K4me/H3K4me3 demethylase activity"/>
    <property type="evidence" value="ECO:0007669"/>
    <property type="project" value="UniProtKB-ARBA"/>
</dbReference>
<dbReference type="InParanoid" id="E4X7F9"/>
<dbReference type="Gene3D" id="3.90.660.10">
    <property type="match status" value="1"/>
</dbReference>
<dbReference type="PANTHER" id="PTHR10742">
    <property type="entry name" value="FLAVIN MONOAMINE OXIDASE"/>
    <property type="match status" value="1"/>
</dbReference>
<feature type="domain" description="SWIRM" evidence="6">
    <location>
        <begin position="30"/>
        <end position="126"/>
    </location>
</feature>
<organism evidence="7">
    <name type="scientific">Oikopleura dioica</name>
    <name type="common">Tunicate</name>
    <dbReference type="NCBI Taxonomy" id="34765"/>
    <lineage>
        <taxon>Eukaryota</taxon>
        <taxon>Metazoa</taxon>
        <taxon>Chordata</taxon>
        <taxon>Tunicata</taxon>
        <taxon>Appendicularia</taxon>
        <taxon>Copelata</taxon>
        <taxon>Oikopleuridae</taxon>
        <taxon>Oikopleura</taxon>
    </lineage>
</organism>
<reference evidence="7" key="1">
    <citation type="journal article" date="2010" name="Science">
        <title>Plasticity of animal genome architecture unmasked by rapid evolution of a pelagic tunicate.</title>
        <authorList>
            <person name="Denoeud F."/>
            <person name="Henriet S."/>
            <person name="Mungpakdee S."/>
            <person name="Aury J.M."/>
            <person name="Da Silva C."/>
            <person name="Brinkmann H."/>
            <person name="Mikhaleva J."/>
            <person name="Olsen L.C."/>
            <person name="Jubin C."/>
            <person name="Canestro C."/>
            <person name="Bouquet J.M."/>
            <person name="Danks G."/>
            <person name="Poulain J."/>
            <person name="Campsteijn C."/>
            <person name="Adamski M."/>
            <person name="Cross I."/>
            <person name="Yadetie F."/>
            <person name="Muffato M."/>
            <person name="Louis A."/>
            <person name="Butcher S."/>
            <person name="Tsagkogeorga G."/>
            <person name="Konrad A."/>
            <person name="Singh S."/>
            <person name="Jensen M.F."/>
            <person name="Cong E.H."/>
            <person name="Eikeseth-Otteraa H."/>
            <person name="Noel B."/>
            <person name="Anthouard V."/>
            <person name="Porcel B.M."/>
            <person name="Kachouri-Lafond R."/>
            <person name="Nishino A."/>
            <person name="Ugolini M."/>
            <person name="Chourrout P."/>
            <person name="Nishida H."/>
            <person name="Aasland R."/>
            <person name="Huzurbazar S."/>
            <person name="Westhof E."/>
            <person name="Delsuc F."/>
            <person name="Lehrach H."/>
            <person name="Reinhardt R."/>
            <person name="Weissenbach J."/>
            <person name="Roy S.W."/>
            <person name="Artiguenave F."/>
            <person name="Postlethwait J.H."/>
            <person name="Manak J.R."/>
            <person name="Thompson E.M."/>
            <person name="Jaillon O."/>
            <person name="Du Pasquier L."/>
            <person name="Boudinot P."/>
            <person name="Liberles D.A."/>
            <person name="Volff J.N."/>
            <person name="Philippe H."/>
            <person name="Lenhard B."/>
            <person name="Roest Crollius H."/>
            <person name="Wincker P."/>
            <person name="Chourrout D."/>
        </authorList>
    </citation>
    <scope>NUCLEOTIDE SEQUENCE [LARGE SCALE GENOMIC DNA]</scope>
</reference>
<dbReference type="Gene3D" id="1.10.10.10">
    <property type="entry name" value="Winged helix-like DNA-binding domain superfamily/Winged helix DNA-binding domain"/>
    <property type="match status" value="1"/>
</dbReference>
<dbReference type="Proteomes" id="UP000001307">
    <property type="component" value="Unassembled WGS sequence"/>
</dbReference>
<dbReference type="SUPFAM" id="SSF51905">
    <property type="entry name" value="FAD/NAD(P)-binding domain"/>
    <property type="match status" value="1"/>
</dbReference>
<comment type="similarity">
    <text evidence="1">Belongs to the flavin monoamine oxidase family.</text>
</comment>
<dbReference type="PANTHER" id="PTHR10742:SF386">
    <property type="entry name" value="LYSINE-SPECIFIC HISTONE DEMETHYLASE 1A"/>
    <property type="match status" value="1"/>
</dbReference>
<evidence type="ECO:0000256" key="4">
    <source>
        <dbReference type="ARBA" id="ARBA00023002"/>
    </source>
</evidence>
<sequence length="687" mass="78414">MVLNYHNVGTRGIPGFPSGKQAELPIMTEVENACIECRLSPTAMSPQEKAAFPQYVRNNTKKFLYVRNRIVMCWNMNPQKEVTLEEAAKSIDRQECMNTDLVTGIWFFLSRRGIINHGVFKKIGNDHEKHTDVKGKTVCVIGGGISGLACAMHLKYLGFTVKLVEAMERFGGRILTLRSETPDSNACGDLGAAIVTGLPGNPINTLSKQFRFELQKIKNKCLLYVDGKEINKQTDLKVETVFNKILESVQHVKKSEQLKDRDISLGVVIDKVLQIQRVKCSKTYIDHQKRIEKKYEHIYSLETAMAKDLMKIAEMNHEIQALEKKFEESTVEDKKSMLIYHINKSKVELTDLIHKYKDTQKKKKTLEEEAQKLQKNPPPQEFLNYFEYRLLYWHIANLEYANATTLHNLSLKHWDQDDAFEFPGPHYALTQGYDSIIEDLVNHDLNIDCQGQENNKDGEQNAREYTEEFDAVVCTVPLGVLKAEAIEFIPPLPEYKKSAIERLGFGTLNKIVMHFEDRFWDDQVDMFGNIGPSPNSRGEFYMFWSLNKRDPVLVGMFAGAAADTAEVVCKDLVQRRAVMVLKEIFGQTKVTFTKLKRSEVTGWKRNPFVRGAYSYIKVGSSGDDYDMLSMPAENDNTGLFFAGEHTMRYYPATVHGAYLSGLREAGRIADKFGKTYYKNNVPEKKDS</sequence>
<gene>
    <name evidence="7" type="ORF">GSOID_T00003494001</name>
</gene>
<evidence type="ECO:0000259" key="6">
    <source>
        <dbReference type="PROSITE" id="PS50934"/>
    </source>
</evidence>
<dbReference type="InterPro" id="IPR007526">
    <property type="entry name" value="SWIRM"/>
</dbReference>
<evidence type="ECO:0000313" key="8">
    <source>
        <dbReference type="Proteomes" id="UP000001307"/>
    </source>
</evidence>
<evidence type="ECO:0000313" key="7">
    <source>
        <dbReference type="EMBL" id="CBY18631.1"/>
    </source>
</evidence>
<dbReference type="InterPro" id="IPR009057">
    <property type="entry name" value="Homeodomain-like_sf"/>
</dbReference>
<dbReference type="InterPro" id="IPR036188">
    <property type="entry name" value="FAD/NAD-bd_sf"/>
</dbReference>
<dbReference type="EMBL" id="FN653028">
    <property type="protein sequence ID" value="CBY18631.1"/>
    <property type="molecule type" value="Genomic_DNA"/>
</dbReference>
<evidence type="ECO:0000256" key="2">
    <source>
        <dbReference type="ARBA" id="ARBA00022630"/>
    </source>
</evidence>
<name>E4X7F9_OIKDI</name>
<dbReference type="Pfam" id="PF01593">
    <property type="entry name" value="Amino_oxidase"/>
    <property type="match status" value="1"/>
</dbReference>
<keyword evidence="3" id="KW-0274">FAD</keyword>
<dbReference type="SUPFAM" id="SSF46689">
    <property type="entry name" value="Homeodomain-like"/>
    <property type="match status" value="1"/>
</dbReference>
<dbReference type="PROSITE" id="PS50934">
    <property type="entry name" value="SWIRM"/>
    <property type="match status" value="1"/>
</dbReference>
<keyword evidence="8" id="KW-1185">Reference proteome</keyword>
<evidence type="ECO:0000256" key="3">
    <source>
        <dbReference type="ARBA" id="ARBA00022827"/>
    </source>
</evidence>
<keyword evidence="4" id="KW-0560">Oxidoreductase</keyword>
<dbReference type="SUPFAM" id="SSF54373">
    <property type="entry name" value="FAD-linked reductases, C-terminal domain"/>
    <property type="match status" value="1"/>
</dbReference>
<dbReference type="Pfam" id="PF04433">
    <property type="entry name" value="SWIRM"/>
    <property type="match status" value="1"/>
</dbReference>
<dbReference type="FunCoup" id="E4X7F9">
    <property type="interactions" value="759"/>
</dbReference>
<keyword evidence="5" id="KW-0175">Coiled coil</keyword>
<evidence type="ECO:0000256" key="5">
    <source>
        <dbReference type="SAM" id="Coils"/>
    </source>
</evidence>
<dbReference type="GO" id="GO:0050660">
    <property type="term" value="F:flavin adenine dinucleotide binding"/>
    <property type="evidence" value="ECO:0007669"/>
    <property type="project" value="TreeGrafter"/>
</dbReference>
<dbReference type="InterPro" id="IPR036388">
    <property type="entry name" value="WH-like_DNA-bd_sf"/>
</dbReference>
<feature type="coiled-coil region" evidence="5">
    <location>
        <begin position="305"/>
        <end position="376"/>
    </location>
</feature>
<proteinExistence type="inferred from homology"/>
<evidence type="ECO:0000256" key="1">
    <source>
        <dbReference type="ARBA" id="ARBA00005995"/>
    </source>
</evidence>
<dbReference type="InterPro" id="IPR002937">
    <property type="entry name" value="Amino_oxidase"/>
</dbReference>
<dbReference type="GO" id="GO:0003682">
    <property type="term" value="F:chromatin binding"/>
    <property type="evidence" value="ECO:0007669"/>
    <property type="project" value="TreeGrafter"/>
</dbReference>
<dbReference type="Gene3D" id="1.10.287.80">
    <property type="entry name" value="ATP synthase, gamma subunit, helix hairpin domain"/>
    <property type="match status" value="1"/>
</dbReference>